<reference evidence="2 3" key="1">
    <citation type="journal article" date="2018" name="Nat. Genet.">
        <title>The Rosa genome provides new insights in the design of modern roses.</title>
        <authorList>
            <person name="Bendahmane M."/>
        </authorList>
    </citation>
    <scope>NUCLEOTIDE SEQUENCE [LARGE SCALE GENOMIC DNA]</scope>
    <source>
        <strain evidence="3">cv. Old Blush</strain>
    </source>
</reference>
<protein>
    <submittedName>
        <fullName evidence="2">Putative pyridoxal phosphate-dependent transferase</fullName>
    </submittedName>
</protein>
<evidence type="ECO:0000313" key="3">
    <source>
        <dbReference type="Proteomes" id="UP000238479"/>
    </source>
</evidence>
<organism evidence="2 3">
    <name type="scientific">Rosa chinensis</name>
    <name type="common">China rose</name>
    <dbReference type="NCBI Taxonomy" id="74649"/>
    <lineage>
        <taxon>Eukaryota</taxon>
        <taxon>Viridiplantae</taxon>
        <taxon>Streptophyta</taxon>
        <taxon>Embryophyta</taxon>
        <taxon>Tracheophyta</taxon>
        <taxon>Spermatophyta</taxon>
        <taxon>Magnoliopsida</taxon>
        <taxon>eudicotyledons</taxon>
        <taxon>Gunneridae</taxon>
        <taxon>Pentapetalae</taxon>
        <taxon>rosids</taxon>
        <taxon>fabids</taxon>
        <taxon>Rosales</taxon>
        <taxon>Rosaceae</taxon>
        <taxon>Rosoideae</taxon>
        <taxon>Rosoideae incertae sedis</taxon>
        <taxon>Rosa</taxon>
    </lineage>
</organism>
<dbReference type="InterPro" id="IPR015424">
    <property type="entry name" value="PyrdxlP-dep_Trfase"/>
</dbReference>
<dbReference type="PANTHER" id="PTHR43092:SF2">
    <property type="entry name" value="HERCYNYLCYSTEINE SULFOXIDE LYASE"/>
    <property type="match status" value="1"/>
</dbReference>
<dbReference type="Gene3D" id="3.40.640.10">
    <property type="entry name" value="Type I PLP-dependent aspartate aminotransferase-like (Major domain)"/>
    <property type="match status" value="1"/>
</dbReference>
<dbReference type="GO" id="GO:0016740">
    <property type="term" value="F:transferase activity"/>
    <property type="evidence" value="ECO:0007669"/>
    <property type="project" value="UniProtKB-KW"/>
</dbReference>
<keyword evidence="1" id="KW-0663">Pyridoxal phosphate</keyword>
<comment type="caution">
    <text evidence="2">The sequence shown here is derived from an EMBL/GenBank/DDBJ whole genome shotgun (WGS) entry which is preliminary data.</text>
</comment>
<dbReference type="InterPro" id="IPR015421">
    <property type="entry name" value="PyrdxlP-dep_Trfase_major"/>
</dbReference>
<dbReference type="Gramene" id="PRQ49578">
    <property type="protein sequence ID" value="PRQ49578"/>
    <property type="gene ID" value="RchiOBHm_Chr2g0123491"/>
</dbReference>
<keyword evidence="2" id="KW-0808">Transferase</keyword>
<evidence type="ECO:0000313" key="2">
    <source>
        <dbReference type="EMBL" id="PRQ49578.1"/>
    </source>
</evidence>
<dbReference type="STRING" id="74649.A0A2P6RT18"/>
<name>A0A2P6RT18_ROSCH</name>
<dbReference type="EMBL" id="PDCK01000040">
    <property type="protein sequence ID" value="PRQ49578.1"/>
    <property type="molecule type" value="Genomic_DNA"/>
</dbReference>
<keyword evidence="3" id="KW-1185">Reference proteome</keyword>
<gene>
    <name evidence="2" type="ORF">RchiOBHm_Chr2g0123491</name>
</gene>
<dbReference type="Proteomes" id="UP000238479">
    <property type="component" value="Chromosome 2"/>
</dbReference>
<accession>A0A2P6RT18</accession>
<evidence type="ECO:0000256" key="1">
    <source>
        <dbReference type="ARBA" id="ARBA00022898"/>
    </source>
</evidence>
<sequence length="169" mass="18802">MVIGQCTYKKASGRRIRLAMIDHVTSMPSVVLPVRKLMVGCVDVDMQEIGADFYTSNLHKWFFCPASVAFLYCRKSVTHLELHHPMVSHDCVVEFTNRFEGGIEGIKRRNHDAVVVMGKMLAKAWGTNLGSPPDMCASMIMVGISACLEVSSDDDALKLRTHILPYAKT</sequence>
<proteinExistence type="predicted"/>
<dbReference type="SUPFAM" id="SSF53383">
    <property type="entry name" value="PLP-dependent transferases"/>
    <property type="match status" value="1"/>
</dbReference>
<dbReference type="AlphaFoldDB" id="A0A2P6RT18"/>
<dbReference type="PANTHER" id="PTHR43092">
    <property type="entry name" value="L-CYSTEINE DESULFHYDRASE"/>
    <property type="match status" value="1"/>
</dbReference>